<accession>A0ABN7XHV6</accession>
<comment type="caution">
    <text evidence="1">The sequence shown here is derived from an EMBL/GenBank/DDBJ whole genome shotgun (WGS) entry which is preliminary data.</text>
</comment>
<dbReference type="Proteomes" id="UP000789901">
    <property type="component" value="Unassembled WGS sequence"/>
</dbReference>
<evidence type="ECO:0000313" key="1">
    <source>
        <dbReference type="EMBL" id="CAG8854175.1"/>
    </source>
</evidence>
<dbReference type="SUPFAM" id="SSF53098">
    <property type="entry name" value="Ribonuclease H-like"/>
    <property type="match status" value="1"/>
</dbReference>
<organism evidence="1 2">
    <name type="scientific">Gigaspora margarita</name>
    <dbReference type="NCBI Taxonomy" id="4874"/>
    <lineage>
        <taxon>Eukaryota</taxon>
        <taxon>Fungi</taxon>
        <taxon>Fungi incertae sedis</taxon>
        <taxon>Mucoromycota</taxon>
        <taxon>Glomeromycotina</taxon>
        <taxon>Glomeromycetes</taxon>
        <taxon>Diversisporales</taxon>
        <taxon>Gigasporaceae</taxon>
        <taxon>Gigaspora</taxon>
    </lineage>
</organism>
<gene>
    <name evidence="1" type="ORF">GMARGA_LOCUS42996</name>
</gene>
<evidence type="ECO:0000313" key="2">
    <source>
        <dbReference type="Proteomes" id="UP000789901"/>
    </source>
</evidence>
<feature type="non-terminal residue" evidence="1">
    <location>
        <position position="161"/>
    </location>
</feature>
<protein>
    <submittedName>
        <fullName evidence="1">28083_t:CDS:1</fullName>
    </submittedName>
</protein>
<sequence>NYSAQSHTGEFLTNEILDVVDRLGSDRFAAVVTDAASNCRGFTNMKIKGGGLKTWIKTRWGSLYFTTDSMLRARPVFDWMLSEHENAITNQEIKAIYMLKTNNATLADCFIYLIKLAAAIKSLSETNTFKASIVYIFNKRYQEFLHPLYVLAYYIHPQYRG</sequence>
<proteinExistence type="predicted"/>
<feature type="non-terminal residue" evidence="1">
    <location>
        <position position="1"/>
    </location>
</feature>
<name>A0ABN7XHV6_GIGMA</name>
<dbReference type="InterPro" id="IPR012337">
    <property type="entry name" value="RNaseH-like_sf"/>
</dbReference>
<keyword evidence="2" id="KW-1185">Reference proteome</keyword>
<reference evidence="1 2" key="1">
    <citation type="submission" date="2021-06" db="EMBL/GenBank/DDBJ databases">
        <authorList>
            <person name="Kallberg Y."/>
            <person name="Tangrot J."/>
            <person name="Rosling A."/>
        </authorList>
    </citation>
    <scope>NUCLEOTIDE SEQUENCE [LARGE SCALE GENOMIC DNA]</scope>
    <source>
        <strain evidence="1 2">120-4 pot B 10/14</strain>
    </source>
</reference>
<dbReference type="EMBL" id="CAJVQB010134363">
    <property type="protein sequence ID" value="CAG8854175.1"/>
    <property type="molecule type" value="Genomic_DNA"/>
</dbReference>